<protein>
    <submittedName>
        <fullName evidence="4">Uncharacterized protein</fullName>
    </submittedName>
</protein>
<name>A0A814DAI1_9BILA</name>
<sequence>MIMQYFTVLLLLLSTSPVFISSLQCLSCKQDIVVNYIVTSETVPSFSGCEIVEGRRCYIRVFWNKNVNSTQLTINGFFFASKKNTVDLTGDVSAAIITRVLPDQESPILENVVIWSCHTGDKCNDENSLKQILRSLVIEDQFRKEISPILKVISPFDAKSAECFEFQNETYCDRTQINECHRCYGDVTRYDPFHTGDMATITYTQTRKATVAANDDSKVITHDYQHVIHTVGAGMRDIVRTSSEVLVEFQDALKPLLSLLSPDHQNQIYDTFIEYHKLLMASQKFLTRALILAARARTAKELIESINIQAIRDMCANVEVLIEKFLKLNPILEEKLKDQQTLKRWRNILGLLTIIGTCAFGIGMVYGLYSSTGFTKDIKAFLVSTGVITIAAGAPTIVAHVAQHEAELNNMKMALKDIRNVLSKLSQNYPQIEEMAQILSDDDNTRQDFIQLLKETQTEVNKGFELLRQL</sequence>
<gene>
    <name evidence="4" type="ORF">QVE165_LOCUS12252</name>
</gene>
<feature type="coiled-coil region" evidence="1">
    <location>
        <begin position="401"/>
        <end position="428"/>
    </location>
</feature>
<feature type="signal peptide" evidence="3">
    <location>
        <begin position="1"/>
        <end position="22"/>
    </location>
</feature>
<keyword evidence="2" id="KW-0812">Transmembrane</keyword>
<keyword evidence="5" id="KW-1185">Reference proteome</keyword>
<accession>A0A814DAI1</accession>
<comment type="caution">
    <text evidence="4">The sequence shown here is derived from an EMBL/GenBank/DDBJ whole genome shotgun (WGS) entry which is preliminary data.</text>
</comment>
<organism evidence="4 5">
    <name type="scientific">Adineta steineri</name>
    <dbReference type="NCBI Taxonomy" id="433720"/>
    <lineage>
        <taxon>Eukaryota</taxon>
        <taxon>Metazoa</taxon>
        <taxon>Spiralia</taxon>
        <taxon>Gnathifera</taxon>
        <taxon>Rotifera</taxon>
        <taxon>Eurotatoria</taxon>
        <taxon>Bdelloidea</taxon>
        <taxon>Adinetida</taxon>
        <taxon>Adinetidae</taxon>
        <taxon>Adineta</taxon>
    </lineage>
</organism>
<keyword evidence="1" id="KW-0175">Coiled coil</keyword>
<evidence type="ECO:0000313" key="4">
    <source>
        <dbReference type="EMBL" id="CAF0951633.1"/>
    </source>
</evidence>
<evidence type="ECO:0000256" key="1">
    <source>
        <dbReference type="SAM" id="Coils"/>
    </source>
</evidence>
<keyword evidence="2" id="KW-0472">Membrane</keyword>
<evidence type="ECO:0000256" key="2">
    <source>
        <dbReference type="SAM" id="Phobius"/>
    </source>
</evidence>
<keyword evidence="3" id="KW-0732">Signal</keyword>
<dbReference type="EMBL" id="CAJNOM010000060">
    <property type="protein sequence ID" value="CAF0951633.1"/>
    <property type="molecule type" value="Genomic_DNA"/>
</dbReference>
<feature type="transmembrane region" description="Helical" evidence="2">
    <location>
        <begin position="381"/>
        <end position="402"/>
    </location>
</feature>
<dbReference type="Proteomes" id="UP000663832">
    <property type="component" value="Unassembled WGS sequence"/>
</dbReference>
<proteinExistence type="predicted"/>
<evidence type="ECO:0000256" key="3">
    <source>
        <dbReference type="SAM" id="SignalP"/>
    </source>
</evidence>
<feature type="chain" id="PRO_5033040138" evidence="3">
    <location>
        <begin position="23"/>
        <end position="470"/>
    </location>
</feature>
<feature type="transmembrane region" description="Helical" evidence="2">
    <location>
        <begin position="348"/>
        <end position="369"/>
    </location>
</feature>
<reference evidence="4" key="1">
    <citation type="submission" date="2021-02" db="EMBL/GenBank/DDBJ databases">
        <authorList>
            <person name="Nowell W R."/>
        </authorList>
    </citation>
    <scope>NUCLEOTIDE SEQUENCE</scope>
</reference>
<dbReference type="OrthoDB" id="10050444at2759"/>
<evidence type="ECO:0000313" key="5">
    <source>
        <dbReference type="Proteomes" id="UP000663832"/>
    </source>
</evidence>
<dbReference type="AlphaFoldDB" id="A0A814DAI1"/>
<keyword evidence="2" id="KW-1133">Transmembrane helix</keyword>